<gene>
    <name evidence="6" type="ORF">GCM10009125_18590</name>
</gene>
<dbReference type="RefSeq" id="WP_343821108.1">
    <property type="nucleotide sequence ID" value="NZ_BAAAFN010000014.1"/>
</dbReference>
<feature type="domain" description="HTH lysR-type" evidence="5">
    <location>
        <begin position="1"/>
        <end position="58"/>
    </location>
</feature>
<comment type="similarity">
    <text evidence="1">Belongs to the LysR transcriptional regulatory family.</text>
</comment>
<dbReference type="InterPro" id="IPR050950">
    <property type="entry name" value="HTH-type_LysR_regulators"/>
</dbReference>
<evidence type="ECO:0000313" key="7">
    <source>
        <dbReference type="Proteomes" id="UP001501176"/>
    </source>
</evidence>
<proteinExistence type="inferred from homology"/>
<organism evidence="6 7">
    <name type="scientific">Castellaniella daejeonensis</name>
    <dbReference type="NCBI Taxonomy" id="659013"/>
    <lineage>
        <taxon>Bacteria</taxon>
        <taxon>Pseudomonadati</taxon>
        <taxon>Pseudomonadota</taxon>
        <taxon>Betaproteobacteria</taxon>
        <taxon>Burkholderiales</taxon>
        <taxon>Alcaligenaceae</taxon>
        <taxon>Castellaniella</taxon>
    </lineage>
</organism>
<dbReference type="CDD" id="cd08438">
    <property type="entry name" value="PBP2_CidR"/>
    <property type="match status" value="1"/>
</dbReference>
<evidence type="ECO:0000256" key="2">
    <source>
        <dbReference type="ARBA" id="ARBA00023015"/>
    </source>
</evidence>
<dbReference type="InterPro" id="IPR036388">
    <property type="entry name" value="WH-like_DNA-bd_sf"/>
</dbReference>
<keyword evidence="3" id="KW-0238">DNA-binding</keyword>
<evidence type="ECO:0000256" key="3">
    <source>
        <dbReference type="ARBA" id="ARBA00023125"/>
    </source>
</evidence>
<evidence type="ECO:0000256" key="1">
    <source>
        <dbReference type="ARBA" id="ARBA00009437"/>
    </source>
</evidence>
<dbReference type="InterPro" id="IPR005119">
    <property type="entry name" value="LysR_subst-bd"/>
</dbReference>
<dbReference type="Gene3D" id="1.10.10.10">
    <property type="entry name" value="Winged helix-like DNA-binding domain superfamily/Winged helix DNA-binding domain"/>
    <property type="match status" value="1"/>
</dbReference>
<dbReference type="Pfam" id="PF00126">
    <property type="entry name" value="HTH_1"/>
    <property type="match status" value="1"/>
</dbReference>
<sequence length="308" mass="34179">MDLRTLRAFVEVVRQGGFSQAAKTIFVTQPTVSKAVRQLEDELGFPLLDRNGHRSAPSPAGDVVYRHATRMLALREELLAELQDLADLRRGTLRIGLPLIGSSMLFAPLFATYRHRYPGIDIRLTEHGSLQLEDILRAGDIELGASLLPVSDEFEWQPVRSEPLVVLMPANHALARRAAVRLDDLRAEPLVLLESGFALNRIIQQACARRGFEPKVAARSGQMDFMIALVAAGLGLAFLPRMILEERPQAGLTHVLLDEPDIRWDLATVWRRDAYLSLAARAWLDLVRETHAGRAQPGPRNPGRTGAS</sequence>
<dbReference type="InterPro" id="IPR000847">
    <property type="entry name" value="LysR_HTH_N"/>
</dbReference>
<dbReference type="InterPro" id="IPR036390">
    <property type="entry name" value="WH_DNA-bd_sf"/>
</dbReference>
<comment type="caution">
    <text evidence="6">The sequence shown here is derived from an EMBL/GenBank/DDBJ whole genome shotgun (WGS) entry which is preliminary data.</text>
</comment>
<reference evidence="6 7" key="1">
    <citation type="journal article" date="2019" name="Int. J. Syst. Evol. Microbiol.">
        <title>The Global Catalogue of Microorganisms (GCM) 10K type strain sequencing project: providing services to taxonomists for standard genome sequencing and annotation.</title>
        <authorList>
            <consortium name="The Broad Institute Genomics Platform"/>
            <consortium name="The Broad Institute Genome Sequencing Center for Infectious Disease"/>
            <person name="Wu L."/>
            <person name="Ma J."/>
        </authorList>
    </citation>
    <scope>NUCLEOTIDE SEQUENCE [LARGE SCALE GENOMIC DNA]</scope>
    <source>
        <strain evidence="6 7">JCM 16240</strain>
    </source>
</reference>
<evidence type="ECO:0000259" key="5">
    <source>
        <dbReference type="PROSITE" id="PS50931"/>
    </source>
</evidence>
<dbReference type="EMBL" id="BAAAFN010000014">
    <property type="protein sequence ID" value="GAA0229883.1"/>
    <property type="molecule type" value="Genomic_DNA"/>
</dbReference>
<dbReference type="SUPFAM" id="SSF53850">
    <property type="entry name" value="Periplasmic binding protein-like II"/>
    <property type="match status" value="1"/>
</dbReference>
<dbReference type="PANTHER" id="PTHR30419:SF8">
    <property type="entry name" value="NITROGEN ASSIMILATION TRANSCRIPTIONAL ACTIVATOR-RELATED"/>
    <property type="match status" value="1"/>
</dbReference>
<dbReference type="Pfam" id="PF03466">
    <property type="entry name" value="LysR_substrate"/>
    <property type="match status" value="1"/>
</dbReference>
<dbReference type="Gene3D" id="3.40.190.290">
    <property type="match status" value="1"/>
</dbReference>
<keyword evidence="7" id="KW-1185">Reference proteome</keyword>
<dbReference type="SUPFAM" id="SSF46785">
    <property type="entry name" value="Winged helix' DNA-binding domain"/>
    <property type="match status" value="1"/>
</dbReference>
<evidence type="ECO:0000256" key="4">
    <source>
        <dbReference type="ARBA" id="ARBA00023163"/>
    </source>
</evidence>
<dbReference type="PRINTS" id="PR00039">
    <property type="entry name" value="HTHLYSR"/>
</dbReference>
<dbReference type="Proteomes" id="UP001501176">
    <property type="component" value="Unassembled WGS sequence"/>
</dbReference>
<name>A0ABN0TTQ8_9BURK</name>
<dbReference type="PROSITE" id="PS50931">
    <property type="entry name" value="HTH_LYSR"/>
    <property type="match status" value="1"/>
</dbReference>
<keyword evidence="2" id="KW-0805">Transcription regulation</keyword>
<evidence type="ECO:0000313" key="6">
    <source>
        <dbReference type="EMBL" id="GAA0229883.1"/>
    </source>
</evidence>
<keyword evidence="4" id="KW-0804">Transcription</keyword>
<protein>
    <submittedName>
        <fullName evidence="6">LysR family transcriptional regulator</fullName>
    </submittedName>
</protein>
<accession>A0ABN0TTQ8</accession>
<dbReference type="PANTHER" id="PTHR30419">
    <property type="entry name" value="HTH-TYPE TRANSCRIPTIONAL REGULATOR YBHD"/>
    <property type="match status" value="1"/>
</dbReference>